<dbReference type="AlphaFoldDB" id="T0R380"/>
<sequence>MQATSTWTSADALACDLETLENGVLAIKLGASISLERLDEESPCSITLEFPAACTLKTLELTSSARHAEVYVGIINAKKEREFKYFETIRGVRDGGDKDLYQVAASFPADDTYERAVAIMFKFLSLQPPAKKNELRLRECHVRATSGASAPLPSAPSAPSLNGASMAMLFQVQSAMQAQIEAKIYSAIDAKLSQLAARLQSSEALVQRLAAQVHENQSSHDAAALASVLDRLSHLETDLAALKTHHVPIQVDPTAGETSIDR</sequence>
<keyword evidence="2" id="KW-1185">Reference proteome</keyword>
<dbReference type="RefSeq" id="XP_008605130.1">
    <property type="nucleotide sequence ID" value="XM_008606908.1"/>
</dbReference>
<accession>T0R380</accession>
<dbReference type="GeneID" id="19942112"/>
<proteinExistence type="predicted"/>
<dbReference type="OMA" id="FKQSDRD"/>
<gene>
    <name evidence="1" type="ORF">SDRG_01385</name>
</gene>
<reference evidence="1 2" key="1">
    <citation type="submission" date="2012-04" db="EMBL/GenBank/DDBJ databases">
        <title>The Genome Sequence of Saprolegnia declina VS20.</title>
        <authorList>
            <consortium name="The Broad Institute Genome Sequencing Platform"/>
            <person name="Russ C."/>
            <person name="Nusbaum C."/>
            <person name="Tyler B."/>
            <person name="van West P."/>
            <person name="Dieguez-Uribeondo J."/>
            <person name="de Bruijn I."/>
            <person name="Tripathy S."/>
            <person name="Jiang R."/>
            <person name="Young S.K."/>
            <person name="Zeng Q."/>
            <person name="Gargeya S."/>
            <person name="Fitzgerald M."/>
            <person name="Haas B."/>
            <person name="Abouelleil A."/>
            <person name="Alvarado L."/>
            <person name="Arachchi H.M."/>
            <person name="Berlin A."/>
            <person name="Chapman S.B."/>
            <person name="Goldberg J."/>
            <person name="Griggs A."/>
            <person name="Gujja S."/>
            <person name="Hansen M."/>
            <person name="Howarth C."/>
            <person name="Imamovic A."/>
            <person name="Larimer J."/>
            <person name="McCowen C."/>
            <person name="Montmayeur A."/>
            <person name="Murphy C."/>
            <person name="Neiman D."/>
            <person name="Pearson M."/>
            <person name="Priest M."/>
            <person name="Roberts A."/>
            <person name="Saif S."/>
            <person name="Shea T."/>
            <person name="Sisk P."/>
            <person name="Sykes S."/>
            <person name="Wortman J."/>
            <person name="Nusbaum C."/>
            <person name="Birren B."/>
        </authorList>
    </citation>
    <scope>NUCLEOTIDE SEQUENCE [LARGE SCALE GENOMIC DNA]</scope>
    <source>
        <strain evidence="1 2">VS20</strain>
    </source>
</reference>
<protein>
    <submittedName>
        <fullName evidence="1">Uncharacterized protein</fullName>
    </submittedName>
</protein>
<dbReference type="EMBL" id="JH767134">
    <property type="protein sequence ID" value="EQC41416.1"/>
    <property type="molecule type" value="Genomic_DNA"/>
</dbReference>
<dbReference type="OrthoDB" id="74493at2759"/>
<dbReference type="InParanoid" id="T0R380"/>
<dbReference type="Proteomes" id="UP000030762">
    <property type="component" value="Unassembled WGS sequence"/>
</dbReference>
<organism evidence="1 2">
    <name type="scientific">Saprolegnia diclina (strain VS20)</name>
    <dbReference type="NCBI Taxonomy" id="1156394"/>
    <lineage>
        <taxon>Eukaryota</taxon>
        <taxon>Sar</taxon>
        <taxon>Stramenopiles</taxon>
        <taxon>Oomycota</taxon>
        <taxon>Saprolegniomycetes</taxon>
        <taxon>Saprolegniales</taxon>
        <taxon>Saprolegniaceae</taxon>
        <taxon>Saprolegnia</taxon>
    </lineage>
</organism>
<evidence type="ECO:0000313" key="2">
    <source>
        <dbReference type="Proteomes" id="UP000030762"/>
    </source>
</evidence>
<evidence type="ECO:0000313" key="1">
    <source>
        <dbReference type="EMBL" id="EQC41416.1"/>
    </source>
</evidence>
<dbReference type="VEuPathDB" id="FungiDB:SDRG_01385"/>
<name>T0R380_SAPDV</name>